<name>A0ABR1QTD5_9PEZI</name>
<keyword evidence="1" id="KW-0808">Transferase</keyword>
<accession>A0ABR1QTD5</accession>
<evidence type="ECO:0000259" key="3">
    <source>
        <dbReference type="Pfam" id="PF06722"/>
    </source>
</evidence>
<organism evidence="4 5">
    <name type="scientific">Apiospora aurea</name>
    <dbReference type="NCBI Taxonomy" id="335848"/>
    <lineage>
        <taxon>Eukaryota</taxon>
        <taxon>Fungi</taxon>
        <taxon>Dikarya</taxon>
        <taxon>Ascomycota</taxon>
        <taxon>Pezizomycotina</taxon>
        <taxon>Sordariomycetes</taxon>
        <taxon>Xylariomycetidae</taxon>
        <taxon>Amphisphaeriales</taxon>
        <taxon>Apiosporaceae</taxon>
        <taxon>Apiospora</taxon>
    </lineage>
</organism>
<gene>
    <name evidence="4" type="ORF">PG986_000192</name>
</gene>
<dbReference type="InterPro" id="IPR002213">
    <property type="entry name" value="UDP_glucos_trans"/>
</dbReference>
<dbReference type="CDD" id="cd03784">
    <property type="entry name" value="GT1_Gtf-like"/>
    <property type="match status" value="1"/>
</dbReference>
<dbReference type="InterPro" id="IPR050426">
    <property type="entry name" value="Glycosyltransferase_28"/>
</dbReference>
<proteinExistence type="predicted"/>
<dbReference type="Pfam" id="PF06722">
    <property type="entry name" value="EryCIII-like_C"/>
    <property type="match status" value="1"/>
</dbReference>
<evidence type="ECO:0000313" key="4">
    <source>
        <dbReference type="EMBL" id="KAK7965915.1"/>
    </source>
</evidence>
<dbReference type="PANTHER" id="PTHR48050:SF13">
    <property type="entry name" value="STEROL 3-BETA-GLUCOSYLTRANSFERASE UGT80A2"/>
    <property type="match status" value="1"/>
</dbReference>
<dbReference type="EMBL" id="JAQQWE010000001">
    <property type="protein sequence ID" value="KAK7965915.1"/>
    <property type="molecule type" value="Genomic_DNA"/>
</dbReference>
<dbReference type="Gene3D" id="3.40.50.2000">
    <property type="entry name" value="Glycogen Phosphorylase B"/>
    <property type="match status" value="1"/>
</dbReference>
<evidence type="ECO:0000256" key="2">
    <source>
        <dbReference type="SAM" id="SignalP"/>
    </source>
</evidence>
<feature type="domain" description="Erythromycin biosynthesis protein CIII-like C-terminal" evidence="3">
    <location>
        <begin position="405"/>
        <end position="524"/>
    </location>
</feature>
<feature type="signal peptide" evidence="2">
    <location>
        <begin position="1"/>
        <end position="31"/>
    </location>
</feature>
<feature type="chain" id="PRO_5045323903" description="Erythromycin biosynthesis protein CIII-like C-terminal domain-containing protein" evidence="2">
    <location>
        <begin position="32"/>
        <end position="538"/>
    </location>
</feature>
<sequence length="538" mass="59415">MARQILTAVAVLAGLLAVFLAALGGRNGAESEVVIDYGPGQNNTVLFLTNSEYGLSNVHVATAQSLIERHPHVRVHFASFPSMAPRIARVCSLARVQNPTAPNITFHELRAQTYAKAVEQKAGFMNLSSRWFEQGPGLQAYPKMATMIQGIIAPWDSDAYLALYEEVQELIQIVDPAVIVLEILLNPATDATRNADRRHVFINPGSLSDQLAFEQPHGKGFWKYPCMSSDMPFPVPWHRIPENVFLVSRFIYSVFIVPQWRGYYSQLKKFGIPSTPILRDGRGLYMSPHIPGATLPLDVISKNTMGTNSIVLRSAMAAHQDPELANWLERAPTLLINLGSVYKYTEESAKSMAQAIQAVLAQTKVSGTFTSFIHPQRYPVLWKHSPDYEYGDDFKVPLEGYVAEDRVRVSSWLPTDTMAMLETGHIVASVHHGGANSYHEALSSGGVPHVVLPMWVDLYNYAALAEVTGVGIYATRGTAPHWTVENLRKAFLDVVDGPNSANMRAKAQHIAQLMRKEPGSHQTARVVADLAAHKSVEN</sequence>
<evidence type="ECO:0000256" key="1">
    <source>
        <dbReference type="ARBA" id="ARBA00022679"/>
    </source>
</evidence>
<protein>
    <recommendedName>
        <fullName evidence="3">Erythromycin biosynthesis protein CIII-like C-terminal domain-containing protein</fullName>
    </recommendedName>
</protein>
<reference evidence="4 5" key="1">
    <citation type="submission" date="2023-01" db="EMBL/GenBank/DDBJ databases">
        <title>Analysis of 21 Apiospora genomes using comparative genomics revels a genus with tremendous synthesis potential of carbohydrate active enzymes and secondary metabolites.</title>
        <authorList>
            <person name="Sorensen T."/>
        </authorList>
    </citation>
    <scope>NUCLEOTIDE SEQUENCE [LARGE SCALE GENOMIC DNA]</scope>
    <source>
        <strain evidence="4 5">CBS 24483</strain>
    </source>
</reference>
<dbReference type="GeneID" id="92069476"/>
<evidence type="ECO:0000313" key="5">
    <source>
        <dbReference type="Proteomes" id="UP001391051"/>
    </source>
</evidence>
<dbReference type="InterPro" id="IPR010610">
    <property type="entry name" value="EryCIII-like_C"/>
</dbReference>
<dbReference type="SUPFAM" id="SSF53756">
    <property type="entry name" value="UDP-Glycosyltransferase/glycogen phosphorylase"/>
    <property type="match status" value="1"/>
</dbReference>
<keyword evidence="2" id="KW-0732">Signal</keyword>
<dbReference type="RefSeq" id="XP_066705307.1">
    <property type="nucleotide sequence ID" value="XM_066836414.1"/>
</dbReference>
<dbReference type="PANTHER" id="PTHR48050">
    <property type="entry name" value="STEROL 3-BETA-GLUCOSYLTRANSFERASE"/>
    <property type="match status" value="1"/>
</dbReference>
<comment type="caution">
    <text evidence="4">The sequence shown here is derived from an EMBL/GenBank/DDBJ whole genome shotgun (WGS) entry which is preliminary data.</text>
</comment>
<dbReference type="Proteomes" id="UP001391051">
    <property type="component" value="Unassembled WGS sequence"/>
</dbReference>
<keyword evidence="5" id="KW-1185">Reference proteome</keyword>